<dbReference type="CDD" id="cd12148">
    <property type="entry name" value="fungal_TF_MHR"/>
    <property type="match status" value="1"/>
</dbReference>
<dbReference type="Proteomes" id="UP000193144">
    <property type="component" value="Unassembled WGS sequence"/>
</dbReference>
<dbReference type="GO" id="GO:0008270">
    <property type="term" value="F:zinc ion binding"/>
    <property type="evidence" value="ECO:0007669"/>
    <property type="project" value="InterPro"/>
</dbReference>
<keyword evidence="5" id="KW-0539">Nucleus</keyword>
<feature type="domain" description="Xylanolytic transcriptional activator regulatory" evidence="6">
    <location>
        <begin position="156"/>
        <end position="239"/>
    </location>
</feature>
<keyword evidence="8" id="KW-1185">Reference proteome</keyword>
<evidence type="ECO:0000256" key="1">
    <source>
        <dbReference type="ARBA" id="ARBA00004123"/>
    </source>
</evidence>
<accession>A0A1Y2AAA5</accession>
<evidence type="ECO:0000259" key="6">
    <source>
        <dbReference type="SMART" id="SM00906"/>
    </source>
</evidence>
<dbReference type="GO" id="GO:0006351">
    <property type="term" value="P:DNA-templated transcription"/>
    <property type="evidence" value="ECO:0007669"/>
    <property type="project" value="InterPro"/>
</dbReference>
<dbReference type="EMBL" id="MCFA01000002">
    <property type="protein sequence ID" value="ORY19446.1"/>
    <property type="molecule type" value="Genomic_DNA"/>
</dbReference>
<proteinExistence type="predicted"/>
<dbReference type="AlphaFoldDB" id="A0A1Y2AAA5"/>
<evidence type="ECO:0000256" key="2">
    <source>
        <dbReference type="ARBA" id="ARBA00022723"/>
    </source>
</evidence>
<name>A0A1Y2AAA5_9PLEO</name>
<dbReference type="Pfam" id="PF04082">
    <property type="entry name" value="Fungal_trans"/>
    <property type="match status" value="1"/>
</dbReference>
<evidence type="ECO:0000256" key="4">
    <source>
        <dbReference type="ARBA" id="ARBA00023163"/>
    </source>
</evidence>
<dbReference type="GO" id="GO:0005634">
    <property type="term" value="C:nucleus"/>
    <property type="evidence" value="ECO:0007669"/>
    <property type="project" value="UniProtKB-SubCell"/>
</dbReference>
<keyword evidence="4" id="KW-0804">Transcription</keyword>
<keyword evidence="2" id="KW-0479">Metal-binding</keyword>
<evidence type="ECO:0000256" key="5">
    <source>
        <dbReference type="ARBA" id="ARBA00023242"/>
    </source>
</evidence>
<dbReference type="GO" id="GO:0000981">
    <property type="term" value="F:DNA-binding transcription factor activity, RNA polymerase II-specific"/>
    <property type="evidence" value="ECO:0007669"/>
    <property type="project" value="InterPro"/>
</dbReference>
<dbReference type="PANTHER" id="PTHR47338:SF10">
    <property type="entry name" value="TRANSCRIPTION FACTOR DOMAIN-CONTAINING PROTEIN-RELATED"/>
    <property type="match status" value="1"/>
</dbReference>
<sequence>MNFASPLISLDGLEQLQYPTPSLTLSPNIPQEEPEPKQDFLALAPLPDDDVLKELVELFFKHFQDVVPCFHKSTLLDDIATRKLQEESPLLLYSICAIAAQRHCDPHIKRLEQDWFQQSKFYYDLTERYPKPGLRTIQAAICIISHSSTTGDFSAGYICLGKAWRQVCALGLNHMDAESEHLSFDPVPEPEGPLKREECRRALWTLFILDRNHAWPTGLPPAIDEKHFMVNLPIADADFQAMTQETSSQIEGAVLTRNFDALVSISPNISGNGAANALHYLCIAYILLGRAVEEIHSLHHSHDSYCYLQQLQRIDDQLIKFRLNLPRPMLHVLEAPENARFHVTWLNCALNAIAMLLHFRTANFASDEEDENTRFLRVVAAAKNIALLVKDVSRMDIDLLLNPHIGGLLYFATSVLLIHWRQTGDPTLRVDIDVLTLVFERLNEQYWFLGLKYKLALEYDLQRNTESIAHLKRRGLRGLLADCSKWKFVKERAEGQINRAIT</sequence>
<dbReference type="STRING" id="1231657.A0A1Y2AAA5"/>
<evidence type="ECO:0000313" key="8">
    <source>
        <dbReference type="Proteomes" id="UP000193144"/>
    </source>
</evidence>
<dbReference type="PANTHER" id="PTHR47338">
    <property type="entry name" value="ZN(II)2CYS6 TRANSCRIPTION FACTOR (EUROFUNG)-RELATED"/>
    <property type="match status" value="1"/>
</dbReference>
<organism evidence="7 8">
    <name type="scientific">Clohesyomyces aquaticus</name>
    <dbReference type="NCBI Taxonomy" id="1231657"/>
    <lineage>
        <taxon>Eukaryota</taxon>
        <taxon>Fungi</taxon>
        <taxon>Dikarya</taxon>
        <taxon>Ascomycota</taxon>
        <taxon>Pezizomycotina</taxon>
        <taxon>Dothideomycetes</taxon>
        <taxon>Pleosporomycetidae</taxon>
        <taxon>Pleosporales</taxon>
        <taxon>Lindgomycetaceae</taxon>
        <taxon>Clohesyomyces</taxon>
    </lineage>
</organism>
<dbReference type="GO" id="GO:0003677">
    <property type="term" value="F:DNA binding"/>
    <property type="evidence" value="ECO:0007669"/>
    <property type="project" value="InterPro"/>
</dbReference>
<comment type="caution">
    <text evidence="7">The sequence shown here is derived from an EMBL/GenBank/DDBJ whole genome shotgun (WGS) entry which is preliminary data.</text>
</comment>
<dbReference type="SMART" id="SM00906">
    <property type="entry name" value="Fungal_trans"/>
    <property type="match status" value="1"/>
</dbReference>
<comment type="subcellular location">
    <subcellularLocation>
        <location evidence="1">Nucleus</location>
    </subcellularLocation>
</comment>
<keyword evidence="3" id="KW-0805">Transcription regulation</keyword>
<protein>
    <submittedName>
        <fullName evidence="7">Fungal-specific transcription factor domain-domain-containing protein</fullName>
    </submittedName>
</protein>
<dbReference type="InterPro" id="IPR007219">
    <property type="entry name" value="XnlR_reg_dom"/>
</dbReference>
<evidence type="ECO:0000313" key="7">
    <source>
        <dbReference type="EMBL" id="ORY19446.1"/>
    </source>
</evidence>
<gene>
    <name evidence="7" type="ORF">BCR34DRAFT_472019</name>
</gene>
<dbReference type="OrthoDB" id="2943660at2759"/>
<reference evidence="7 8" key="1">
    <citation type="submission" date="2016-07" db="EMBL/GenBank/DDBJ databases">
        <title>Pervasive Adenine N6-methylation of Active Genes in Fungi.</title>
        <authorList>
            <consortium name="DOE Joint Genome Institute"/>
            <person name="Mondo S.J."/>
            <person name="Dannebaum R.O."/>
            <person name="Kuo R.C."/>
            <person name="Labutti K."/>
            <person name="Haridas S."/>
            <person name="Kuo A."/>
            <person name="Salamov A."/>
            <person name="Ahrendt S.R."/>
            <person name="Lipzen A."/>
            <person name="Sullivan W."/>
            <person name="Andreopoulos W.B."/>
            <person name="Clum A."/>
            <person name="Lindquist E."/>
            <person name="Daum C."/>
            <person name="Ramamoorthy G.K."/>
            <person name="Gryganskyi A."/>
            <person name="Culley D."/>
            <person name="Magnuson J.K."/>
            <person name="James T.Y."/>
            <person name="O'Malley M.A."/>
            <person name="Stajich J.E."/>
            <person name="Spatafora J.W."/>
            <person name="Visel A."/>
            <person name="Grigoriev I.V."/>
        </authorList>
    </citation>
    <scope>NUCLEOTIDE SEQUENCE [LARGE SCALE GENOMIC DNA]</scope>
    <source>
        <strain evidence="7 8">CBS 115471</strain>
    </source>
</reference>
<evidence type="ECO:0000256" key="3">
    <source>
        <dbReference type="ARBA" id="ARBA00023015"/>
    </source>
</evidence>
<dbReference type="InterPro" id="IPR050815">
    <property type="entry name" value="TF_fung"/>
</dbReference>